<reference evidence="3" key="1">
    <citation type="submission" date="2024-10" db="EMBL/GenBank/DDBJ databases">
        <authorList>
            <person name="Ryan C."/>
        </authorList>
    </citation>
    <scope>NUCLEOTIDE SEQUENCE [LARGE SCALE GENOMIC DNA]</scope>
</reference>
<dbReference type="PANTHER" id="PTHR33165">
    <property type="entry name" value="F-BOX DOMAIN CONTAINING PROTEIN-LIKE-RELATED"/>
    <property type="match status" value="1"/>
</dbReference>
<protein>
    <recommendedName>
        <fullName evidence="2">KIB1-4 beta-propeller domain-containing protein</fullName>
    </recommendedName>
</protein>
<evidence type="ECO:0000313" key="4">
    <source>
        <dbReference type="Proteomes" id="UP001497457"/>
    </source>
</evidence>
<feature type="transmembrane region" description="Helical" evidence="1">
    <location>
        <begin position="178"/>
        <end position="204"/>
    </location>
</feature>
<evidence type="ECO:0000313" key="3">
    <source>
        <dbReference type="EMBL" id="CAL4943553.1"/>
    </source>
</evidence>
<feature type="domain" description="KIB1-4 beta-propeller" evidence="2">
    <location>
        <begin position="101"/>
        <end position="356"/>
    </location>
</feature>
<dbReference type="PANTHER" id="PTHR33165:SF98">
    <property type="entry name" value="F-BOX DOMAIN-CONTAINING PROTEIN"/>
    <property type="match status" value="1"/>
</dbReference>
<keyword evidence="4" id="KW-1185">Reference proteome</keyword>
<dbReference type="Proteomes" id="UP001497457">
    <property type="component" value="Chromosome 16b"/>
</dbReference>
<dbReference type="Pfam" id="PF03478">
    <property type="entry name" value="Beta-prop_KIB1-4"/>
    <property type="match status" value="1"/>
</dbReference>
<dbReference type="EMBL" id="OZ075126">
    <property type="protein sequence ID" value="CAL4943553.1"/>
    <property type="molecule type" value="Genomic_DNA"/>
</dbReference>
<keyword evidence="1" id="KW-0812">Transmembrane</keyword>
<organism evidence="3 4">
    <name type="scientific">Urochloa decumbens</name>
    <dbReference type="NCBI Taxonomy" id="240449"/>
    <lineage>
        <taxon>Eukaryota</taxon>
        <taxon>Viridiplantae</taxon>
        <taxon>Streptophyta</taxon>
        <taxon>Embryophyta</taxon>
        <taxon>Tracheophyta</taxon>
        <taxon>Spermatophyta</taxon>
        <taxon>Magnoliopsida</taxon>
        <taxon>Liliopsida</taxon>
        <taxon>Poales</taxon>
        <taxon>Poaceae</taxon>
        <taxon>PACMAD clade</taxon>
        <taxon>Panicoideae</taxon>
        <taxon>Panicodae</taxon>
        <taxon>Paniceae</taxon>
        <taxon>Melinidinae</taxon>
        <taxon>Urochloa</taxon>
    </lineage>
</organism>
<dbReference type="AlphaFoldDB" id="A0ABC8YMI3"/>
<evidence type="ECO:0000259" key="2">
    <source>
        <dbReference type="Pfam" id="PF03478"/>
    </source>
</evidence>
<dbReference type="SUPFAM" id="SSF81383">
    <property type="entry name" value="F-box domain"/>
    <property type="match status" value="1"/>
</dbReference>
<accession>A0ABC8YMI3</accession>
<dbReference type="InterPro" id="IPR005174">
    <property type="entry name" value="KIB1-4_b-propeller"/>
</dbReference>
<sequence length="433" mass="48783">MAGGPPSSSPALTVNSEVSTSPWASSLPDDLVRQVASRLLAGDLLHYVRFRAVCRPWRSGTASPGGRGVVEPRFHPRRWMMFPEGNGLYPGHPNLHGYVRFFNLDTGAFVRARIPLFQDHCVLDSYEGLLVLQRDHDTAIRLLNPLTGDILDLPPLSTLLPQTRQKFPKRFRARRRLAFLRCIYTAATFADGAVTVMLVFNFLFRVAIATPQDQQWTISTWYYKIGQPLLSTQGKTYVVYETSVERTLKIYQIDTPLPNEVLQPPKLIATCTADKLRQPVYFVKCDSEVLVIGHSDISLSNILVYKLADLVMERYIPVTSIGDKAIFIQERALSASTKALPTVMGDTIIYTRPMEDYHAQYHISSGTWLPTMNQCSILGTEQGPCSLVQHIITCCSRGHWNKGVLVSRKKYNSGWPCFQQLQWPIAKDLRRGA</sequence>
<name>A0ABC8YMI3_9POAL</name>
<dbReference type="InterPro" id="IPR036047">
    <property type="entry name" value="F-box-like_dom_sf"/>
</dbReference>
<keyword evidence="1" id="KW-1133">Transmembrane helix</keyword>
<proteinExistence type="predicted"/>
<gene>
    <name evidence="3" type="ORF">URODEC1_LOCUS34242</name>
</gene>
<keyword evidence="1" id="KW-0472">Membrane</keyword>
<evidence type="ECO:0000256" key="1">
    <source>
        <dbReference type="SAM" id="Phobius"/>
    </source>
</evidence>